<dbReference type="PANTHER" id="PTHR14084:SF0">
    <property type="entry name" value="KYNURENINASE"/>
    <property type="match status" value="1"/>
</dbReference>
<evidence type="ECO:0000256" key="6">
    <source>
        <dbReference type="PIRNR" id="PIRNR038800"/>
    </source>
</evidence>
<feature type="compositionally biased region" description="Basic and acidic residues" evidence="7">
    <location>
        <begin position="1"/>
        <end position="14"/>
    </location>
</feature>
<feature type="binding site" evidence="4">
    <location>
        <position position="248"/>
    </location>
    <ligand>
        <name>pyridoxal 5'-phosphate</name>
        <dbReference type="ChEBI" id="CHEBI:597326"/>
    </ligand>
</feature>
<dbReference type="SUPFAM" id="SSF53383">
    <property type="entry name" value="PLP-dependent transferases"/>
    <property type="match status" value="1"/>
</dbReference>
<feature type="region of interest" description="Disordered" evidence="7">
    <location>
        <begin position="1"/>
        <end position="26"/>
    </location>
</feature>
<dbReference type="InterPro" id="IPR015424">
    <property type="entry name" value="PyrdxlP-dep_Trfase"/>
</dbReference>
<feature type="binding site" evidence="4">
    <location>
        <position position="122"/>
    </location>
    <ligand>
        <name>pyridoxal 5'-phosphate</name>
        <dbReference type="ChEBI" id="CHEBI:597326"/>
    </ligand>
</feature>
<proteinExistence type="inferred from homology"/>
<feature type="binding site" evidence="4">
    <location>
        <position position="278"/>
    </location>
    <ligand>
        <name>pyridoxal 5'-phosphate</name>
        <dbReference type="ChEBI" id="CHEBI:597326"/>
    </ligand>
</feature>
<dbReference type="GO" id="GO:0030429">
    <property type="term" value="F:kynureninase activity"/>
    <property type="evidence" value="ECO:0007669"/>
    <property type="project" value="UniProtKB-EC"/>
</dbReference>
<comment type="caution">
    <text evidence="4">Lacks conserved residue(s) required for the propagation of feature annotation.</text>
</comment>
<evidence type="ECO:0000256" key="1">
    <source>
        <dbReference type="ARBA" id="ARBA00022642"/>
    </source>
</evidence>
<comment type="function">
    <text evidence="4 6">Catalyzes the cleavage of L-kynurenine (L-Kyn) and L-3-hydroxykynurenine (L-3OHKyn) into anthranilic acid (AA) and 3-hydroxyanthranilic acid (3-OHAA), respectively.</text>
</comment>
<evidence type="ECO:0000256" key="5">
    <source>
        <dbReference type="NCBIfam" id="TIGR01814"/>
    </source>
</evidence>
<dbReference type="EC" id="3.7.1.3" evidence="4 5"/>
<evidence type="ECO:0000256" key="3">
    <source>
        <dbReference type="ARBA" id="ARBA00022898"/>
    </source>
</evidence>
<dbReference type="InterPro" id="IPR015422">
    <property type="entry name" value="PyrdxlP-dep_Trfase_small"/>
</dbReference>
<feature type="binding site" evidence="4">
    <location>
        <position position="123"/>
    </location>
    <ligand>
        <name>pyridoxal 5'-phosphate</name>
        <dbReference type="ChEBI" id="CHEBI:597326"/>
    </ligand>
</feature>
<dbReference type="Gene3D" id="3.40.640.10">
    <property type="entry name" value="Type I PLP-dependent aspartate aminotransferase-like (Major domain)"/>
    <property type="match status" value="1"/>
</dbReference>
<evidence type="ECO:0000256" key="7">
    <source>
        <dbReference type="SAM" id="MobiDB-lite"/>
    </source>
</evidence>
<dbReference type="EMBL" id="CP108482">
    <property type="protein sequence ID" value="WUS59053.1"/>
    <property type="molecule type" value="Genomic_DNA"/>
</dbReference>
<dbReference type="Proteomes" id="UP001432014">
    <property type="component" value="Chromosome"/>
</dbReference>
<comment type="pathway">
    <text evidence="4 6">Cofactor biosynthesis; NAD(+) biosynthesis; quinolinate from L-kynurenine: step 2/3.</text>
</comment>
<comment type="pathway">
    <text evidence="4 6">Amino-acid degradation; L-kynurenine degradation; L-alanine and anthranilate from L-kynurenine: step 1/1.</text>
</comment>
<evidence type="ECO:0000256" key="2">
    <source>
        <dbReference type="ARBA" id="ARBA00022801"/>
    </source>
</evidence>
<accession>A0ABZ1WE32</accession>
<evidence type="ECO:0000256" key="4">
    <source>
        <dbReference type="HAMAP-Rule" id="MF_01970"/>
    </source>
</evidence>
<keyword evidence="1 4" id="KW-0662">Pyridine nucleotide biosynthesis</keyword>
<keyword evidence="2 4" id="KW-0378">Hydrolase</keyword>
<name>A0ABZ1WE32_9ACTN</name>
<feature type="binding site" evidence="4">
    <location>
        <begin position="150"/>
        <end position="153"/>
    </location>
    <ligand>
        <name>pyridoxal 5'-phosphate</name>
        <dbReference type="ChEBI" id="CHEBI:597326"/>
    </ligand>
</feature>
<dbReference type="PANTHER" id="PTHR14084">
    <property type="entry name" value="KYNURENINASE"/>
    <property type="match status" value="1"/>
</dbReference>
<gene>
    <name evidence="4 8" type="primary">kynU</name>
    <name evidence="8" type="ORF">OG469_28260</name>
</gene>
<feature type="modified residue" description="N6-(pyridoxal phosphate)lysine" evidence="4">
    <location>
        <position position="249"/>
    </location>
</feature>
<dbReference type="HAMAP" id="MF_01970">
    <property type="entry name" value="Kynureninase"/>
    <property type="match status" value="1"/>
</dbReference>
<evidence type="ECO:0000313" key="8">
    <source>
        <dbReference type="EMBL" id="WUS59053.1"/>
    </source>
</evidence>
<comment type="catalytic activity">
    <reaction evidence="6">
        <text>3-hydroxy-L-kynurenine + H2O = 3-hydroxyanthranilate + L-alanine + H(+)</text>
        <dbReference type="Rhea" id="RHEA:25143"/>
        <dbReference type="ChEBI" id="CHEBI:15377"/>
        <dbReference type="ChEBI" id="CHEBI:15378"/>
        <dbReference type="ChEBI" id="CHEBI:36559"/>
        <dbReference type="ChEBI" id="CHEBI:57972"/>
        <dbReference type="ChEBI" id="CHEBI:58125"/>
        <dbReference type="EC" id="3.7.1.3"/>
    </reaction>
</comment>
<keyword evidence="3 4" id="KW-0663">Pyridoxal phosphate</keyword>
<organism evidence="8 9">
    <name type="scientific">Kitasatospora herbaricolor</name>
    <dbReference type="NCBI Taxonomy" id="68217"/>
    <lineage>
        <taxon>Bacteria</taxon>
        <taxon>Bacillati</taxon>
        <taxon>Actinomycetota</taxon>
        <taxon>Actinomycetes</taxon>
        <taxon>Kitasatosporales</taxon>
        <taxon>Streptomycetaceae</taxon>
        <taxon>Kitasatospora</taxon>
    </lineage>
</organism>
<dbReference type="NCBIfam" id="TIGR01814">
    <property type="entry name" value="kynureninase"/>
    <property type="match status" value="1"/>
</dbReference>
<dbReference type="Pfam" id="PF22580">
    <property type="entry name" value="KYNU_C"/>
    <property type="match status" value="1"/>
</dbReference>
<comment type="similarity">
    <text evidence="4 6">Belongs to the kynureninase family.</text>
</comment>
<dbReference type="Gene3D" id="3.90.1150.10">
    <property type="entry name" value="Aspartate Aminotransferase, domain 1"/>
    <property type="match status" value="1"/>
</dbReference>
<feature type="binding site" evidence="4">
    <location>
        <position position="223"/>
    </location>
    <ligand>
        <name>pyridoxal 5'-phosphate</name>
        <dbReference type="ChEBI" id="CHEBI:597326"/>
    </ligand>
</feature>
<reference evidence="8 9" key="1">
    <citation type="submission" date="2022-10" db="EMBL/GenBank/DDBJ databases">
        <title>The complete genomes of actinobacterial strains from the NBC collection.</title>
        <authorList>
            <person name="Joergensen T.S."/>
            <person name="Alvarez Arevalo M."/>
            <person name="Sterndorff E.B."/>
            <person name="Faurdal D."/>
            <person name="Vuksanovic O."/>
            <person name="Mourched A.-S."/>
            <person name="Charusanti P."/>
            <person name="Shaw S."/>
            <person name="Blin K."/>
            <person name="Weber T."/>
        </authorList>
    </citation>
    <scope>NUCLEOTIDE SEQUENCE [LARGE SCALE GENOMIC DNA]</scope>
    <source>
        <strain evidence="8 9">NBC_01247</strain>
    </source>
</reference>
<keyword evidence="9" id="KW-1185">Reference proteome</keyword>
<comment type="catalytic activity">
    <reaction evidence="4 6">
        <text>L-kynurenine + H2O = anthranilate + L-alanine + H(+)</text>
        <dbReference type="Rhea" id="RHEA:16813"/>
        <dbReference type="ChEBI" id="CHEBI:15377"/>
        <dbReference type="ChEBI" id="CHEBI:15378"/>
        <dbReference type="ChEBI" id="CHEBI:16567"/>
        <dbReference type="ChEBI" id="CHEBI:57959"/>
        <dbReference type="ChEBI" id="CHEBI:57972"/>
        <dbReference type="EC" id="3.7.1.3"/>
    </reaction>
</comment>
<feature type="binding site" evidence="4">
    <location>
        <position position="226"/>
    </location>
    <ligand>
        <name>pyridoxal 5'-phosphate</name>
        <dbReference type="ChEBI" id="CHEBI:597326"/>
    </ligand>
</feature>
<comment type="cofactor">
    <cofactor evidence="4 6">
        <name>pyridoxal 5'-phosphate</name>
        <dbReference type="ChEBI" id="CHEBI:597326"/>
    </cofactor>
</comment>
<dbReference type="InterPro" id="IPR010111">
    <property type="entry name" value="Kynureninase"/>
</dbReference>
<dbReference type="PIRSF" id="PIRSF038800">
    <property type="entry name" value="KYNU"/>
    <property type="match status" value="1"/>
</dbReference>
<dbReference type="InterPro" id="IPR015421">
    <property type="entry name" value="PyrdxlP-dep_Trfase_major"/>
</dbReference>
<comment type="subunit">
    <text evidence="4 6">Homodimer.</text>
</comment>
<sequence length="435" mass="46837">MSIGPDDTRPDDARPFGSRPLGSRPGITRAQCEALDAADPLAGFRADFTLPEKGVYLDGNSLGALPVRTAERVREVVEEEWGRELIRSWNDAGWFEQPYRLGGRIAPLVGAAAGQVVVCDTTSVNLFKVLAAALRLRPGRQTVLGDGAAFPTDLYIAEGVTSLVGGARSVLLPSTGAEELERHLDGDVAAVVLSHVDYRTGELLDMAAITAQVRAAGALMIWDVCHSVGALPVELDACGADFAVGCTYKYLNGGPGSPAFLYVAERHQGAAEQPLSGWFGHARPFAFEPAYAPTDGIGRFLTSSPSLLGQAALGAALDVWERADLRAVRAKSLALTDLFIALVEPLDGIEVVTPREHHRRGSQVALRHRDGYPVVQALIERGVIGDFRAPDLMRFGFTPLYVSYAQVWDAAQQLAEVLESGEWHEERFNRRGAVT</sequence>
<protein>
    <recommendedName>
        <fullName evidence="4 5">Kynureninase</fullName>
        <ecNumber evidence="4 5">3.7.1.3</ecNumber>
    </recommendedName>
    <alternativeName>
        <fullName evidence="4">L-kynurenine hydrolase</fullName>
    </alternativeName>
</protein>
<evidence type="ECO:0000313" key="9">
    <source>
        <dbReference type="Proteomes" id="UP001432014"/>
    </source>
</evidence>